<keyword evidence="1" id="KW-0805">Transcription regulation</keyword>
<dbReference type="Proteomes" id="UP001501138">
    <property type="component" value="Unassembled WGS sequence"/>
</dbReference>
<evidence type="ECO:0000313" key="5">
    <source>
        <dbReference type="Proteomes" id="UP001501138"/>
    </source>
</evidence>
<accession>A0ABP4VTZ1</accession>
<dbReference type="SMART" id="SM01012">
    <property type="entry name" value="ANTAR"/>
    <property type="match status" value="1"/>
</dbReference>
<dbReference type="InterPro" id="IPR036388">
    <property type="entry name" value="WH-like_DNA-bd_sf"/>
</dbReference>
<feature type="domain" description="ANTAR" evidence="3">
    <location>
        <begin position="147"/>
        <end position="211"/>
    </location>
</feature>
<proteinExistence type="predicted"/>
<protein>
    <submittedName>
        <fullName evidence="4">GAF domain-containing protein</fullName>
    </submittedName>
</protein>
<dbReference type="Gene3D" id="1.10.10.10">
    <property type="entry name" value="Winged helix-like DNA-binding domain superfamily/Winged helix DNA-binding domain"/>
    <property type="match status" value="1"/>
</dbReference>
<reference evidence="5" key="1">
    <citation type="journal article" date="2019" name="Int. J. Syst. Evol. Microbiol.">
        <title>The Global Catalogue of Microorganisms (GCM) 10K type strain sequencing project: providing services to taxonomists for standard genome sequencing and annotation.</title>
        <authorList>
            <consortium name="The Broad Institute Genomics Platform"/>
            <consortium name="The Broad Institute Genome Sequencing Center for Infectious Disease"/>
            <person name="Wu L."/>
            <person name="Ma J."/>
        </authorList>
    </citation>
    <scope>NUCLEOTIDE SEQUENCE [LARGE SCALE GENOMIC DNA]</scope>
    <source>
        <strain evidence="5">JCM 15589</strain>
    </source>
</reference>
<dbReference type="Gene3D" id="3.30.450.40">
    <property type="match status" value="1"/>
</dbReference>
<dbReference type="SUPFAM" id="SSF55781">
    <property type="entry name" value="GAF domain-like"/>
    <property type="match status" value="1"/>
</dbReference>
<dbReference type="InterPro" id="IPR029016">
    <property type="entry name" value="GAF-like_dom_sf"/>
</dbReference>
<evidence type="ECO:0000256" key="1">
    <source>
        <dbReference type="ARBA" id="ARBA00023015"/>
    </source>
</evidence>
<evidence type="ECO:0000313" key="4">
    <source>
        <dbReference type="EMBL" id="GAA1735514.1"/>
    </source>
</evidence>
<name>A0ABP4VTZ1_9MICO</name>
<evidence type="ECO:0000256" key="2">
    <source>
        <dbReference type="ARBA" id="ARBA00023163"/>
    </source>
</evidence>
<dbReference type="InterPro" id="IPR003018">
    <property type="entry name" value="GAF"/>
</dbReference>
<keyword evidence="5" id="KW-1185">Reference proteome</keyword>
<sequence length="233" mass="24783">MRVDPTELLGLLARSLARVDADRPLPLRLCEACVEILRAQGAALTVATPGDRLAVSTPGAFEQLEPLQEVLGEGPVHQAMAEDRPVVVRIDGGSNDYPVFSQLAGSVGGDVTIHAVPMRAGGRVVGVISLYVTAGRLARSADDVQFLADAVGTSLLGDVETLDWSERSRVHQATGMVVAQLKIPPDDALAVIRAHAFARAATLQSVADDVLHRRLTFSHDEPTDDATDRTEEP</sequence>
<organism evidence="4 5">
    <name type="scientific">Isoptericola hypogeus</name>
    <dbReference type="NCBI Taxonomy" id="300179"/>
    <lineage>
        <taxon>Bacteria</taxon>
        <taxon>Bacillati</taxon>
        <taxon>Actinomycetota</taxon>
        <taxon>Actinomycetes</taxon>
        <taxon>Micrococcales</taxon>
        <taxon>Promicromonosporaceae</taxon>
        <taxon>Isoptericola</taxon>
    </lineage>
</organism>
<dbReference type="InterPro" id="IPR005561">
    <property type="entry name" value="ANTAR"/>
</dbReference>
<keyword evidence="2" id="KW-0804">Transcription</keyword>
<dbReference type="Pfam" id="PF03861">
    <property type="entry name" value="ANTAR"/>
    <property type="match status" value="1"/>
</dbReference>
<dbReference type="EMBL" id="BAAAPM010000008">
    <property type="protein sequence ID" value="GAA1735514.1"/>
    <property type="molecule type" value="Genomic_DNA"/>
</dbReference>
<evidence type="ECO:0000259" key="3">
    <source>
        <dbReference type="SMART" id="SM01012"/>
    </source>
</evidence>
<gene>
    <name evidence="4" type="ORF">GCM10009809_33360</name>
</gene>
<comment type="caution">
    <text evidence="4">The sequence shown here is derived from an EMBL/GenBank/DDBJ whole genome shotgun (WGS) entry which is preliminary data.</text>
</comment>
<dbReference type="Pfam" id="PF13185">
    <property type="entry name" value="GAF_2"/>
    <property type="match status" value="1"/>
</dbReference>